<dbReference type="SUPFAM" id="SSF53213">
    <property type="entry name" value="LigB-like"/>
    <property type="match status" value="1"/>
</dbReference>
<dbReference type="Proteomes" id="UP001500457">
    <property type="component" value="Unassembled WGS sequence"/>
</dbReference>
<dbReference type="EMBL" id="BAABHQ010000013">
    <property type="protein sequence ID" value="GAA4885485.1"/>
    <property type="molecule type" value="Genomic_DNA"/>
</dbReference>
<comment type="caution">
    <text evidence="2">The sequence shown here is derived from an EMBL/GenBank/DDBJ whole genome shotgun (WGS) entry which is preliminary data.</text>
</comment>
<sequence length="309" mass="31063">MTAEATGTSAACSSVIEPDTSRSYGPGIQAGPATGPELPARSGARWGPQRVPDRRRADSLGTVIVTAAVVPHPPLLAAELAGTAAAETAALRDACRAVALRLAAAGERWLAVGAGPAASAYPPGTCGTFAGFGADVRVALAGPATPEADPARAPDPELPLPVLVAGWLRGQAGPAGDAVRIDARVLPRDTTPEDARRAGEDLAAADGHDVLLVLGDGAATHTARAPGALDERAWPYDRVVADALAAGDAAALAGLDPALSDELLVAGRVPWQVLAGAVPRPASARLEHTSAPYGVAYHVAVWELATSTA</sequence>
<dbReference type="Gene3D" id="3.40.830.10">
    <property type="entry name" value="LigB-like"/>
    <property type="match status" value="1"/>
</dbReference>
<proteinExistence type="predicted"/>
<evidence type="ECO:0000313" key="3">
    <source>
        <dbReference type="Proteomes" id="UP001500457"/>
    </source>
</evidence>
<feature type="compositionally biased region" description="Polar residues" evidence="1">
    <location>
        <begin position="1"/>
        <end position="12"/>
    </location>
</feature>
<name>A0ABP9EUD2_9PSEU</name>
<evidence type="ECO:0000313" key="2">
    <source>
        <dbReference type="EMBL" id="GAA4885485.1"/>
    </source>
</evidence>
<feature type="region of interest" description="Disordered" evidence="1">
    <location>
        <begin position="1"/>
        <end position="55"/>
    </location>
</feature>
<evidence type="ECO:0000256" key="1">
    <source>
        <dbReference type="SAM" id="MobiDB-lite"/>
    </source>
</evidence>
<organism evidence="2 3">
    <name type="scientific">Actinomycetospora straminea</name>
    <dbReference type="NCBI Taxonomy" id="663607"/>
    <lineage>
        <taxon>Bacteria</taxon>
        <taxon>Bacillati</taxon>
        <taxon>Actinomycetota</taxon>
        <taxon>Actinomycetes</taxon>
        <taxon>Pseudonocardiales</taxon>
        <taxon>Pseudonocardiaceae</taxon>
        <taxon>Actinomycetospora</taxon>
    </lineage>
</organism>
<gene>
    <name evidence="2" type="ORF">GCM10023203_42320</name>
</gene>
<keyword evidence="3" id="KW-1185">Reference proteome</keyword>
<protein>
    <recommendedName>
        <fullName evidence="4">Catalytic LigB subunit of aromatic ring-opening dioxygenase</fullName>
    </recommendedName>
</protein>
<reference evidence="3" key="1">
    <citation type="journal article" date="2019" name="Int. J. Syst. Evol. Microbiol.">
        <title>The Global Catalogue of Microorganisms (GCM) 10K type strain sequencing project: providing services to taxonomists for standard genome sequencing and annotation.</title>
        <authorList>
            <consortium name="The Broad Institute Genomics Platform"/>
            <consortium name="The Broad Institute Genome Sequencing Center for Infectious Disease"/>
            <person name="Wu L."/>
            <person name="Ma J."/>
        </authorList>
    </citation>
    <scope>NUCLEOTIDE SEQUENCE [LARGE SCALE GENOMIC DNA]</scope>
    <source>
        <strain evidence="3">JCM 17983</strain>
    </source>
</reference>
<accession>A0ABP9EUD2</accession>
<evidence type="ECO:0008006" key="4">
    <source>
        <dbReference type="Google" id="ProtNLM"/>
    </source>
</evidence>